<protein>
    <submittedName>
        <fullName evidence="1">Toxin YhaV</fullName>
    </submittedName>
</protein>
<dbReference type="InterPro" id="IPR021679">
    <property type="entry name" value="Toxin_endonuclease_YhaV"/>
</dbReference>
<dbReference type="EMBL" id="OCNJ01000001">
    <property type="protein sequence ID" value="SOD89555.1"/>
    <property type="molecule type" value="Genomic_DNA"/>
</dbReference>
<dbReference type="GO" id="GO:0004540">
    <property type="term" value="F:RNA nuclease activity"/>
    <property type="evidence" value="ECO:0007669"/>
    <property type="project" value="InterPro"/>
</dbReference>
<proteinExistence type="predicted"/>
<reference evidence="1 2" key="1">
    <citation type="submission" date="2017-09" db="EMBL/GenBank/DDBJ databases">
        <authorList>
            <person name="Ehlers B."/>
            <person name="Leendertz F.H."/>
        </authorList>
    </citation>
    <scope>NUCLEOTIDE SEQUENCE [LARGE SCALE GENOMIC DNA]</scope>
    <source>
        <strain evidence="1 2">USBA 140</strain>
    </source>
</reference>
<sequence length="166" mass="18672">MSLTVNGWTLRFHGMMIGQIRALAEAFQRARANDPSGYRRNANVRVLAAIAKLVLSTIPQDPGHANCRIGNTMGDEYRHWSRAKFGQRFRLFFRYDSRARIIIFAWVNDETTLRARGSKTDPYTVFKGMLDRGNPPDTWNDLMAAAGDLPSELQAALQNAGAADRE</sequence>
<gene>
    <name evidence="1" type="ORF">SAMN05421508_101258</name>
</gene>
<evidence type="ECO:0000313" key="1">
    <source>
        <dbReference type="EMBL" id="SOD89555.1"/>
    </source>
</evidence>
<dbReference type="Proteomes" id="UP000219621">
    <property type="component" value="Unassembled WGS sequence"/>
</dbReference>
<name>A0A286G214_9PROT</name>
<dbReference type="Pfam" id="PF11663">
    <property type="entry name" value="Toxin_YhaV"/>
    <property type="match status" value="1"/>
</dbReference>
<organism evidence="1 2">
    <name type="scientific">Caenispirillum bisanense</name>
    <dbReference type="NCBI Taxonomy" id="414052"/>
    <lineage>
        <taxon>Bacteria</taxon>
        <taxon>Pseudomonadati</taxon>
        <taxon>Pseudomonadota</taxon>
        <taxon>Alphaproteobacteria</taxon>
        <taxon>Rhodospirillales</taxon>
        <taxon>Novispirillaceae</taxon>
        <taxon>Caenispirillum</taxon>
    </lineage>
</organism>
<accession>A0A286G214</accession>
<dbReference type="GO" id="GO:0110001">
    <property type="term" value="C:toxin-antitoxin complex"/>
    <property type="evidence" value="ECO:0007669"/>
    <property type="project" value="InterPro"/>
</dbReference>
<keyword evidence="2" id="KW-1185">Reference proteome</keyword>
<evidence type="ECO:0000313" key="2">
    <source>
        <dbReference type="Proteomes" id="UP000219621"/>
    </source>
</evidence>
<dbReference type="AlphaFoldDB" id="A0A286G214"/>